<dbReference type="Proteomes" id="UP000027265">
    <property type="component" value="Unassembled WGS sequence"/>
</dbReference>
<dbReference type="EMBL" id="KL197712">
    <property type="protein sequence ID" value="KDQ61790.1"/>
    <property type="molecule type" value="Genomic_DNA"/>
</dbReference>
<evidence type="ECO:0000313" key="2">
    <source>
        <dbReference type="Proteomes" id="UP000027265"/>
    </source>
</evidence>
<dbReference type="InParanoid" id="A0A067Q6J8"/>
<accession>A0A067Q6J8</accession>
<name>A0A067Q6J8_9AGAM</name>
<reference evidence="2" key="1">
    <citation type="journal article" date="2014" name="Proc. Natl. Acad. Sci. U.S.A.">
        <title>Extensive sampling of basidiomycete genomes demonstrates inadequacy of the white-rot/brown-rot paradigm for wood decay fungi.</title>
        <authorList>
            <person name="Riley R."/>
            <person name="Salamov A.A."/>
            <person name="Brown D.W."/>
            <person name="Nagy L.G."/>
            <person name="Floudas D."/>
            <person name="Held B.W."/>
            <person name="Levasseur A."/>
            <person name="Lombard V."/>
            <person name="Morin E."/>
            <person name="Otillar R."/>
            <person name="Lindquist E.A."/>
            <person name="Sun H."/>
            <person name="LaButti K.M."/>
            <person name="Schmutz J."/>
            <person name="Jabbour D."/>
            <person name="Luo H."/>
            <person name="Baker S.E."/>
            <person name="Pisabarro A.G."/>
            <person name="Walton J.D."/>
            <person name="Blanchette R.A."/>
            <person name="Henrissat B."/>
            <person name="Martin F."/>
            <person name="Cullen D."/>
            <person name="Hibbett D.S."/>
            <person name="Grigoriev I.V."/>
        </authorList>
    </citation>
    <scope>NUCLEOTIDE SEQUENCE [LARGE SCALE GENOMIC DNA]</scope>
    <source>
        <strain evidence="2">MUCL 33604</strain>
    </source>
</reference>
<gene>
    <name evidence="1" type="ORF">JAAARDRAFT_31269</name>
</gene>
<sequence length="73" mass="8029">MPCHVVYVSKGRRPRNTQVSYENILGRQNGIRSALLPCPSAFVPPDAGYSCLVFRLPSRLSGMVAPPHSIVTY</sequence>
<proteinExistence type="predicted"/>
<organism evidence="1 2">
    <name type="scientific">Jaapia argillacea MUCL 33604</name>
    <dbReference type="NCBI Taxonomy" id="933084"/>
    <lineage>
        <taxon>Eukaryota</taxon>
        <taxon>Fungi</taxon>
        <taxon>Dikarya</taxon>
        <taxon>Basidiomycota</taxon>
        <taxon>Agaricomycotina</taxon>
        <taxon>Agaricomycetes</taxon>
        <taxon>Agaricomycetidae</taxon>
        <taxon>Jaapiales</taxon>
        <taxon>Jaapiaceae</taxon>
        <taxon>Jaapia</taxon>
    </lineage>
</organism>
<dbReference type="HOGENOM" id="CLU_2711592_0_0_1"/>
<keyword evidence="2" id="KW-1185">Reference proteome</keyword>
<protein>
    <submittedName>
        <fullName evidence="1">Uncharacterized protein</fullName>
    </submittedName>
</protein>
<dbReference type="AlphaFoldDB" id="A0A067Q6J8"/>
<feature type="non-terminal residue" evidence="1">
    <location>
        <position position="73"/>
    </location>
</feature>
<evidence type="ECO:0000313" key="1">
    <source>
        <dbReference type="EMBL" id="KDQ61790.1"/>
    </source>
</evidence>